<keyword evidence="5" id="KW-0732">Signal</keyword>
<dbReference type="SMART" id="SM00209">
    <property type="entry name" value="TSP1"/>
    <property type="match status" value="6"/>
</dbReference>
<feature type="domain" description="Peptidase S1" evidence="6">
    <location>
        <begin position="166"/>
        <end position="403"/>
    </location>
</feature>
<dbReference type="PROSITE" id="PS51670">
    <property type="entry name" value="SHKT"/>
    <property type="match status" value="1"/>
</dbReference>
<gene>
    <name evidence="8" type="ORF">CVLEPA_LOCUS28389</name>
</gene>
<comment type="caution">
    <text evidence="8">The sequence shown here is derived from an EMBL/GenBank/DDBJ whole genome shotgun (WGS) entry which is preliminary data.</text>
</comment>
<dbReference type="InterPro" id="IPR043504">
    <property type="entry name" value="Peptidase_S1_PA_chymotrypsin"/>
</dbReference>
<evidence type="ECO:0000256" key="5">
    <source>
        <dbReference type="SAM" id="SignalP"/>
    </source>
</evidence>
<name>A0ABP0GVJ1_CLALP</name>
<evidence type="ECO:0000256" key="2">
    <source>
        <dbReference type="ARBA" id="ARBA00022837"/>
    </source>
</evidence>
<evidence type="ECO:0000256" key="4">
    <source>
        <dbReference type="PROSITE-ProRule" id="PRU01005"/>
    </source>
</evidence>
<evidence type="ECO:0000256" key="3">
    <source>
        <dbReference type="ARBA" id="ARBA00023157"/>
    </source>
</evidence>
<dbReference type="PANTHER" id="PTHR24253:SF153">
    <property type="entry name" value="SERINE PROTEASE HEPSIN"/>
    <property type="match status" value="1"/>
</dbReference>
<dbReference type="InterPro" id="IPR001314">
    <property type="entry name" value="Peptidase_S1A"/>
</dbReference>
<dbReference type="EMBL" id="CAWYQH010000141">
    <property type="protein sequence ID" value="CAK8695103.1"/>
    <property type="molecule type" value="Genomic_DNA"/>
</dbReference>
<dbReference type="SUPFAM" id="SSF57196">
    <property type="entry name" value="EGF/Laminin"/>
    <property type="match status" value="1"/>
</dbReference>
<dbReference type="Pfam" id="PF00089">
    <property type="entry name" value="Trypsin"/>
    <property type="match status" value="1"/>
</dbReference>
<dbReference type="SMART" id="SM00020">
    <property type="entry name" value="Tryp_SPc"/>
    <property type="match status" value="1"/>
</dbReference>
<proteinExistence type="predicted"/>
<keyword evidence="3 4" id="KW-1015">Disulfide bond</keyword>
<dbReference type="Gene3D" id="2.20.100.10">
    <property type="entry name" value="Thrombospondin type-1 (TSP1) repeat"/>
    <property type="match status" value="6"/>
</dbReference>
<dbReference type="PROSITE" id="PS50092">
    <property type="entry name" value="TSP1"/>
    <property type="match status" value="6"/>
</dbReference>
<organism evidence="8 9">
    <name type="scientific">Clavelina lepadiformis</name>
    <name type="common">Light-bulb sea squirt</name>
    <name type="synonym">Ascidia lepadiformis</name>
    <dbReference type="NCBI Taxonomy" id="159417"/>
    <lineage>
        <taxon>Eukaryota</taxon>
        <taxon>Metazoa</taxon>
        <taxon>Chordata</taxon>
        <taxon>Tunicata</taxon>
        <taxon>Ascidiacea</taxon>
        <taxon>Aplousobranchia</taxon>
        <taxon>Clavelinidae</taxon>
        <taxon>Clavelina</taxon>
    </lineage>
</organism>
<dbReference type="InterPro" id="IPR036383">
    <property type="entry name" value="TSP1_rpt_sf"/>
</dbReference>
<keyword evidence="2" id="KW-0106">Calcium</keyword>
<dbReference type="InterPro" id="IPR001254">
    <property type="entry name" value="Trypsin_dom"/>
</dbReference>
<dbReference type="Proteomes" id="UP001642483">
    <property type="component" value="Unassembled WGS sequence"/>
</dbReference>
<comment type="caution">
    <text evidence="4">Lacks conserved residue(s) required for the propagation of feature annotation.</text>
</comment>
<dbReference type="Pfam" id="PF00090">
    <property type="entry name" value="TSP_1"/>
    <property type="match status" value="6"/>
</dbReference>
<dbReference type="Gene3D" id="2.40.10.10">
    <property type="entry name" value="Trypsin-like serine proteases"/>
    <property type="match status" value="1"/>
</dbReference>
<dbReference type="PROSITE" id="PS00134">
    <property type="entry name" value="TRYPSIN_HIS"/>
    <property type="match status" value="1"/>
</dbReference>
<dbReference type="Gene3D" id="2.10.25.10">
    <property type="entry name" value="Laminin"/>
    <property type="match status" value="2"/>
</dbReference>
<evidence type="ECO:0000313" key="8">
    <source>
        <dbReference type="EMBL" id="CAK8695103.1"/>
    </source>
</evidence>
<dbReference type="PANTHER" id="PTHR24253">
    <property type="entry name" value="TRANSMEMBRANE PROTEASE SERINE"/>
    <property type="match status" value="1"/>
</dbReference>
<evidence type="ECO:0000259" key="7">
    <source>
        <dbReference type="PROSITE" id="PS51670"/>
    </source>
</evidence>
<dbReference type="InterPro" id="IPR018097">
    <property type="entry name" value="EGF_Ca-bd_CS"/>
</dbReference>
<dbReference type="InterPro" id="IPR026823">
    <property type="entry name" value="cEGF"/>
</dbReference>
<evidence type="ECO:0000256" key="1">
    <source>
        <dbReference type="ARBA" id="ARBA00022536"/>
    </source>
</evidence>
<feature type="chain" id="PRO_5047204670" evidence="5">
    <location>
        <begin position="24"/>
        <end position="768"/>
    </location>
</feature>
<keyword evidence="1" id="KW-0245">EGF-like domain</keyword>
<dbReference type="PROSITE" id="PS01187">
    <property type="entry name" value="EGF_CA"/>
    <property type="match status" value="1"/>
</dbReference>
<protein>
    <submittedName>
        <fullName evidence="8">Uncharacterized protein</fullName>
    </submittedName>
</protein>
<dbReference type="InterPro" id="IPR018114">
    <property type="entry name" value="TRYPSIN_HIS"/>
</dbReference>
<dbReference type="CDD" id="cd00190">
    <property type="entry name" value="Tryp_SPc"/>
    <property type="match status" value="1"/>
</dbReference>
<dbReference type="Pfam" id="PF12662">
    <property type="entry name" value="cEGF"/>
    <property type="match status" value="1"/>
</dbReference>
<keyword evidence="9" id="KW-1185">Reference proteome</keyword>
<feature type="domain" description="ShKT" evidence="7">
    <location>
        <begin position="26"/>
        <end position="59"/>
    </location>
</feature>
<evidence type="ECO:0000313" key="9">
    <source>
        <dbReference type="Proteomes" id="UP001642483"/>
    </source>
</evidence>
<dbReference type="SUPFAM" id="SSF82895">
    <property type="entry name" value="TSP-1 type 1 repeat"/>
    <property type="match status" value="6"/>
</dbReference>
<evidence type="ECO:0000259" key="6">
    <source>
        <dbReference type="PROSITE" id="PS50240"/>
    </source>
</evidence>
<dbReference type="InterPro" id="IPR000884">
    <property type="entry name" value="TSP1_rpt"/>
</dbReference>
<sequence>MIIRIWLGISFTLTCAFLSLAYGQNCPDKHSWCAQLSFLCHDDHVQKSCPKTCKPTAYCEPEATCDKDQLNCDYDCTVTPDGEEVCICDKGYKLNDDQRTCSDIDECLQDNACPDPTKPLCTNTPGSYRCGGSCVEISKAAYYGRDECCTFSRDLSSCGQNFATGVKGPPGENFILGLWSWTVMVEIGSNLCTGALITPDWVITAAHCFSSWSGDTTILAKIALRTTSSNDATRDTQTIIVDHVILHPNYEFPHNDIALIHLESNIRRGGYIRPICLPNGESTEEGSRCWLSGYEAIFYEHGIERTMTDTGMVVTSSTVCKDQLGKLGKSADRDNIVCAEYDNSTQADCPGEIGGPLVCQRCDSCTWYIAGIMSFGDICGTSSSFGAFTAVESYEDWIAQYTNITIRKDGVCESTQASWRPWTQWSTCDRTCNGGTRSRSRACLRGSSPSTECDGNSTQVGTCNPQTCPRWSEYTAWSECSKTCDNGMRTRNRSCIEGSIGQIGCHEGVSTQSEVCHLGPCHHWSTWSSWSDCSRTCGEGRRISRRSCVNGDTCKGEDERRERCNLGSCSKCKGWTGWSKCSKSCNRGVRTRSRNCSSEANKIVLKTRPCHIKPCIGKWSDWSSWSTCNVSCGSGKSYRLRKCIDGEIGGRGCRGNSRLEKFCRLGPCNPGWRGWTAWSNCSASCGNGYRERQRVECIGGSPGSSVCPGRGKEKIRCKGSKCEKRCQQLSDRMPYEYCRQNLVWCKRQPTNFVHAQCARTCCTHVFSS</sequence>
<reference evidence="8 9" key="1">
    <citation type="submission" date="2024-02" db="EMBL/GenBank/DDBJ databases">
        <authorList>
            <person name="Daric V."/>
            <person name="Darras S."/>
        </authorList>
    </citation>
    <scope>NUCLEOTIDE SEQUENCE [LARGE SCALE GENOMIC DNA]</scope>
</reference>
<dbReference type="InterPro" id="IPR009003">
    <property type="entry name" value="Peptidase_S1_PA"/>
</dbReference>
<dbReference type="PROSITE" id="PS50240">
    <property type="entry name" value="TRYPSIN_DOM"/>
    <property type="match status" value="1"/>
</dbReference>
<dbReference type="PRINTS" id="PR00722">
    <property type="entry name" value="CHYMOTRYPSIN"/>
</dbReference>
<dbReference type="InterPro" id="IPR003582">
    <property type="entry name" value="ShKT_dom"/>
</dbReference>
<feature type="disulfide bond" evidence="4">
    <location>
        <begin position="40"/>
        <end position="53"/>
    </location>
</feature>
<dbReference type="SUPFAM" id="SSF50494">
    <property type="entry name" value="Trypsin-like serine proteases"/>
    <property type="match status" value="1"/>
</dbReference>
<feature type="signal peptide" evidence="5">
    <location>
        <begin position="1"/>
        <end position="23"/>
    </location>
</feature>
<accession>A0ABP0GVJ1</accession>